<accession>A0AAV9R198</accession>
<feature type="compositionally biased region" description="Polar residues" evidence="1">
    <location>
        <begin position="19"/>
        <end position="29"/>
    </location>
</feature>
<keyword evidence="3" id="KW-1185">Reference proteome</keyword>
<sequence>MVRCRILSTPNSTPPSTPVQTKPVTQSPLQPREGTLPSLPAICHPMGAHPSRMWTEHLLKQNRTLGAIHTPPVLAEPAQVLGPKEDHAMPPESSLYTPWEERMGTKVPAQIALGTSSQTGNK</sequence>
<protein>
    <submittedName>
        <fullName evidence="2">Uncharacterized protein</fullName>
    </submittedName>
</protein>
<organism evidence="2 3">
    <name type="scientific">Crenichthys baileyi</name>
    <name type="common">White River springfish</name>
    <dbReference type="NCBI Taxonomy" id="28760"/>
    <lineage>
        <taxon>Eukaryota</taxon>
        <taxon>Metazoa</taxon>
        <taxon>Chordata</taxon>
        <taxon>Craniata</taxon>
        <taxon>Vertebrata</taxon>
        <taxon>Euteleostomi</taxon>
        <taxon>Actinopterygii</taxon>
        <taxon>Neopterygii</taxon>
        <taxon>Teleostei</taxon>
        <taxon>Neoteleostei</taxon>
        <taxon>Acanthomorphata</taxon>
        <taxon>Ovalentaria</taxon>
        <taxon>Atherinomorphae</taxon>
        <taxon>Cyprinodontiformes</taxon>
        <taxon>Goodeidae</taxon>
        <taxon>Crenichthys</taxon>
    </lineage>
</organism>
<name>A0AAV9R198_9TELE</name>
<dbReference type="Proteomes" id="UP001311232">
    <property type="component" value="Unassembled WGS sequence"/>
</dbReference>
<feature type="region of interest" description="Disordered" evidence="1">
    <location>
        <begin position="81"/>
        <end position="102"/>
    </location>
</feature>
<evidence type="ECO:0000256" key="1">
    <source>
        <dbReference type="SAM" id="MobiDB-lite"/>
    </source>
</evidence>
<evidence type="ECO:0000313" key="2">
    <source>
        <dbReference type="EMBL" id="KAK5602229.1"/>
    </source>
</evidence>
<gene>
    <name evidence="2" type="ORF">CRENBAI_015049</name>
</gene>
<comment type="caution">
    <text evidence="2">The sequence shown here is derived from an EMBL/GenBank/DDBJ whole genome shotgun (WGS) entry which is preliminary data.</text>
</comment>
<dbReference type="AlphaFoldDB" id="A0AAV9R198"/>
<evidence type="ECO:0000313" key="3">
    <source>
        <dbReference type="Proteomes" id="UP001311232"/>
    </source>
</evidence>
<dbReference type="EMBL" id="JAHHUM010002624">
    <property type="protein sequence ID" value="KAK5602229.1"/>
    <property type="molecule type" value="Genomic_DNA"/>
</dbReference>
<proteinExistence type="predicted"/>
<feature type="region of interest" description="Disordered" evidence="1">
    <location>
        <begin position="1"/>
        <end position="44"/>
    </location>
</feature>
<reference evidence="2 3" key="1">
    <citation type="submission" date="2021-06" db="EMBL/GenBank/DDBJ databases">
        <authorList>
            <person name="Palmer J.M."/>
        </authorList>
    </citation>
    <scope>NUCLEOTIDE SEQUENCE [LARGE SCALE GENOMIC DNA]</scope>
    <source>
        <strain evidence="2 3">MEX-2019</strain>
        <tissue evidence="2">Muscle</tissue>
    </source>
</reference>